<sequence length="147" mass="17312">MSLFHVFGYQITNDAVQAFFDSAVRHLNSGGLFLFDFWYSPSVYSHRPEVRVKRMTDECADIIRIAESVLHPNENRVDVHYTIQVCNRNSQQFKTWTEVHRMRHFSIPEVDLWAERAGFHRINVEEIVTKCPPSEKTWAVFVVLQKL</sequence>
<dbReference type="GO" id="GO:0008168">
    <property type="term" value="F:methyltransferase activity"/>
    <property type="evidence" value="ECO:0007669"/>
    <property type="project" value="UniProtKB-KW"/>
</dbReference>
<organism evidence="1 2">
    <name type="scientific">Candidatus Symbiobacter mobilis CR</name>
    <dbReference type="NCBI Taxonomy" id="946483"/>
    <lineage>
        <taxon>Bacteria</taxon>
        <taxon>Pseudomonadati</taxon>
        <taxon>Pseudomonadota</taxon>
        <taxon>Betaproteobacteria</taxon>
        <taxon>Burkholderiales</taxon>
        <taxon>Comamonadaceae</taxon>
    </lineage>
</organism>
<protein>
    <submittedName>
        <fullName evidence="1">Methyltransferase type 11</fullName>
    </submittedName>
</protein>
<name>U5N9Z3_9BURK</name>
<keyword evidence="1" id="KW-0489">Methyltransferase</keyword>
<dbReference type="Gene3D" id="3.40.50.150">
    <property type="entry name" value="Vaccinia Virus protein VP39"/>
    <property type="match status" value="1"/>
</dbReference>
<keyword evidence="1" id="KW-0808">Transferase</keyword>
<dbReference type="Gene3D" id="2.20.130.10">
    <property type="entry name" value="CAC2371-like domains"/>
    <property type="match status" value="1"/>
</dbReference>
<dbReference type="InterPro" id="IPR029063">
    <property type="entry name" value="SAM-dependent_MTases_sf"/>
</dbReference>
<dbReference type="EMBL" id="CP004885">
    <property type="protein sequence ID" value="AGX88140.1"/>
    <property type="molecule type" value="Genomic_DNA"/>
</dbReference>
<dbReference type="RefSeq" id="WP_022775131.1">
    <property type="nucleotide sequence ID" value="NC_022576.1"/>
</dbReference>
<dbReference type="SUPFAM" id="SSF53335">
    <property type="entry name" value="S-adenosyl-L-methionine-dependent methyltransferases"/>
    <property type="match status" value="1"/>
</dbReference>
<accession>U5N9Z3</accession>
<gene>
    <name evidence="1" type="ORF">Cenrod_2069</name>
</gene>
<dbReference type="HOGENOM" id="CLU_1764692_0_0_4"/>
<dbReference type="KEGG" id="cbx:Cenrod_2069"/>
<dbReference type="AlphaFoldDB" id="U5N9Z3"/>
<keyword evidence="2" id="KW-1185">Reference proteome</keyword>
<reference evidence="1 2" key="1">
    <citation type="journal article" date="2013" name="Genome Biol.">
        <title>Genomic analysis reveals key aspects of prokaryotic symbiosis in the phototrophic consortium "Chlorochromatium aggregatum".</title>
        <authorList>
            <person name="Liu Z."/>
            <person name="Muller J."/>
            <person name="Li T."/>
            <person name="Alvey R.M."/>
            <person name="Vogl K."/>
            <person name="Frigaard N.U."/>
            <person name="Rockwell N.C."/>
            <person name="Boyd E.S."/>
            <person name="Tomsho L.P."/>
            <person name="Schuster S.C."/>
            <person name="Henke P."/>
            <person name="Rohde M."/>
            <person name="Overmann J."/>
            <person name="Bryant D.A."/>
        </authorList>
    </citation>
    <scope>NUCLEOTIDE SEQUENCE [LARGE SCALE GENOMIC DNA]</scope>
    <source>
        <strain evidence="1">CR</strain>
    </source>
</reference>
<dbReference type="GO" id="GO:0032259">
    <property type="term" value="P:methylation"/>
    <property type="evidence" value="ECO:0007669"/>
    <property type="project" value="UniProtKB-KW"/>
</dbReference>
<evidence type="ECO:0000313" key="1">
    <source>
        <dbReference type="EMBL" id="AGX88140.1"/>
    </source>
</evidence>
<dbReference type="OrthoDB" id="9811589at2"/>
<dbReference type="STRING" id="946483.Cenrod_2069"/>
<evidence type="ECO:0000313" key="2">
    <source>
        <dbReference type="Proteomes" id="UP000017184"/>
    </source>
</evidence>
<dbReference type="Proteomes" id="UP000017184">
    <property type="component" value="Chromosome"/>
</dbReference>
<dbReference type="eggNOG" id="COG4976">
    <property type="taxonomic scope" value="Bacteria"/>
</dbReference>
<proteinExistence type="predicted"/>